<keyword evidence="9" id="KW-1003">Cell membrane</keyword>
<dbReference type="GO" id="GO:0005886">
    <property type="term" value="C:plasma membrane"/>
    <property type="evidence" value="ECO:0007669"/>
    <property type="project" value="UniProtKB-SubCell"/>
</dbReference>
<dbReference type="OrthoDB" id="9809248at2"/>
<evidence type="ECO:0000256" key="1">
    <source>
        <dbReference type="ARBA" id="ARBA00004141"/>
    </source>
</evidence>
<dbReference type="EMBL" id="SMDN01000008">
    <property type="protein sequence ID" value="TQC51445.1"/>
    <property type="molecule type" value="Genomic_DNA"/>
</dbReference>
<sequence>MKRFFSNIGYGISKFWYALSHRWRSFWENKNITKKLLFTLSFLAIYVVMTTIGAPFVQIKQQDLIQQDTFFNTLNLLGGGGLRNFSLASLGISPFINASLIMSLLQTRLFPAIHKLTQSGPQGRRKLNVMTRILTLIIAFPQAILLSQSLGSGENPFIEILPAYAGPKALEITTFLIVPMILVAGSLFSLFIAEQVTDKGIGNGTSLIIFIGMTFSLPNQFRQAITFFIGSTNATLFIGTLKFVVYLFVFCLTLFVVGLVYNSERHIPIQQTGAGRSRNAKEMGKLPIKANPGGIMPIIFSTMVISFPIMIARILPSSNTAKAWINENLQFTSPLGLSLLVVITFFFSYLMGIQQSKIDKISEDFAKNSTFIPGIRPGEQTEDYLFATVLRLSTFSAFYLILLASFQYLQIIILSWPAVISFGGTSVMILVSVALETIDQFKARLKTTHFAKQKQLSRQVSDQISFDKNYSEQGPENKKQRKNTNIGDGLLW</sequence>
<feature type="transmembrane region" description="Helical" evidence="9">
    <location>
        <begin position="200"/>
        <end position="217"/>
    </location>
</feature>
<proteinExistence type="inferred from homology"/>
<keyword evidence="7 9" id="KW-0811">Translocation</keyword>
<evidence type="ECO:0000313" key="13">
    <source>
        <dbReference type="Proteomes" id="UP000320801"/>
    </source>
</evidence>
<comment type="subunit">
    <text evidence="9">Component of the Sec protein translocase complex. Heterotrimer consisting of SecY, SecE and SecG subunits. The heterotrimers can form oligomers, although 1 heterotrimer is thought to be able to translocate proteins. Interacts with the ribosome. Interacts with SecDF, and other proteins may be involved. Interacts with SecA.</text>
</comment>
<dbReference type="Pfam" id="PF00344">
    <property type="entry name" value="SecY"/>
    <property type="match status" value="1"/>
</dbReference>
<dbReference type="PROSITE" id="PS00756">
    <property type="entry name" value="SECY_2"/>
    <property type="match status" value="1"/>
</dbReference>
<evidence type="ECO:0000313" key="12">
    <source>
        <dbReference type="EMBL" id="TQC51445.1"/>
    </source>
</evidence>
<keyword evidence="13" id="KW-1185">Reference proteome</keyword>
<dbReference type="HAMAP" id="MF_01465">
    <property type="entry name" value="SecY"/>
    <property type="match status" value="1"/>
</dbReference>
<comment type="caution">
    <text evidence="12">The sequence shown here is derived from an EMBL/GenBank/DDBJ whole genome shotgun (WGS) entry which is preliminary data.</text>
</comment>
<dbReference type="NCBIfam" id="TIGR00967">
    <property type="entry name" value="3a0501s007"/>
    <property type="match status" value="1"/>
</dbReference>
<evidence type="ECO:0000256" key="3">
    <source>
        <dbReference type="ARBA" id="ARBA00022448"/>
    </source>
</evidence>
<evidence type="ECO:0000256" key="10">
    <source>
        <dbReference type="RuleBase" id="RU004349"/>
    </source>
</evidence>
<feature type="region of interest" description="Disordered" evidence="11">
    <location>
        <begin position="468"/>
        <end position="492"/>
    </location>
</feature>
<protein>
    <recommendedName>
        <fullName evidence="9">Protein translocase subunit SecY</fullName>
    </recommendedName>
</protein>
<name>A0A507SMJ2_9BACT</name>
<dbReference type="PRINTS" id="PR00303">
    <property type="entry name" value="SECYTRNLCASE"/>
</dbReference>
<evidence type="ECO:0000256" key="9">
    <source>
        <dbReference type="HAMAP-Rule" id="MF_01465"/>
    </source>
</evidence>
<dbReference type="Proteomes" id="UP000320801">
    <property type="component" value="Unassembled WGS sequence"/>
</dbReference>
<dbReference type="InterPro" id="IPR026593">
    <property type="entry name" value="SecY"/>
</dbReference>
<dbReference type="Gene3D" id="1.10.3370.10">
    <property type="entry name" value="SecY subunit domain"/>
    <property type="match status" value="1"/>
</dbReference>
<dbReference type="PANTHER" id="PTHR10906">
    <property type="entry name" value="SECY/SEC61-ALPHA FAMILY MEMBER"/>
    <property type="match status" value="1"/>
</dbReference>
<dbReference type="InterPro" id="IPR030659">
    <property type="entry name" value="SecY_CS"/>
</dbReference>
<keyword evidence="8 9" id="KW-0472">Membrane</keyword>
<dbReference type="AlphaFoldDB" id="A0A507SMJ2"/>
<dbReference type="GO" id="GO:0065002">
    <property type="term" value="P:intracellular protein transmembrane transport"/>
    <property type="evidence" value="ECO:0007669"/>
    <property type="project" value="UniProtKB-UniRule"/>
</dbReference>
<evidence type="ECO:0000256" key="4">
    <source>
        <dbReference type="ARBA" id="ARBA00022692"/>
    </source>
</evidence>
<feature type="transmembrane region" description="Helical" evidence="9">
    <location>
        <begin position="237"/>
        <end position="261"/>
    </location>
</feature>
<keyword evidence="4 9" id="KW-0812">Transmembrane</keyword>
<dbReference type="GO" id="GO:0043952">
    <property type="term" value="P:protein transport by the Sec complex"/>
    <property type="evidence" value="ECO:0007669"/>
    <property type="project" value="UniProtKB-UniRule"/>
</dbReference>
<dbReference type="SUPFAM" id="SSF103491">
    <property type="entry name" value="Preprotein translocase SecY subunit"/>
    <property type="match status" value="1"/>
</dbReference>
<evidence type="ECO:0000256" key="7">
    <source>
        <dbReference type="ARBA" id="ARBA00023010"/>
    </source>
</evidence>
<comment type="function">
    <text evidence="9">The central subunit of the protein translocation channel SecYEG. Consists of two halves formed by TMs 1-5 and 6-10. These two domains form a lateral gate at the front which open onto the bilayer between TMs 2 and 7, and are clamped together by SecE at the back. The channel is closed by both a pore ring composed of hydrophobic SecY resides and a short helix (helix 2A) on the extracellular side of the membrane which forms a plug. The plug probably moves laterally to allow the channel to open. The ring and the pore may move independently.</text>
</comment>
<feature type="transmembrane region" description="Helical" evidence="9">
    <location>
        <begin position="85"/>
        <end position="105"/>
    </location>
</feature>
<evidence type="ECO:0000256" key="5">
    <source>
        <dbReference type="ARBA" id="ARBA00022927"/>
    </source>
</evidence>
<dbReference type="InterPro" id="IPR002208">
    <property type="entry name" value="SecY/SEC61-alpha"/>
</dbReference>
<feature type="transmembrane region" description="Helical" evidence="9">
    <location>
        <begin position="133"/>
        <end position="152"/>
    </location>
</feature>
<organism evidence="12 13">
    <name type="scientific">Mycoplasmopsis mucosicanis</name>
    <dbReference type="NCBI Taxonomy" id="458208"/>
    <lineage>
        <taxon>Bacteria</taxon>
        <taxon>Bacillati</taxon>
        <taxon>Mycoplasmatota</taxon>
        <taxon>Mycoplasmoidales</taxon>
        <taxon>Metamycoplasmataceae</taxon>
        <taxon>Mycoplasmopsis</taxon>
    </lineage>
</organism>
<dbReference type="GO" id="GO:0006605">
    <property type="term" value="P:protein targeting"/>
    <property type="evidence" value="ECO:0007669"/>
    <property type="project" value="UniProtKB-UniRule"/>
</dbReference>
<keyword evidence="5 9" id="KW-0653">Protein transport</keyword>
<evidence type="ECO:0000256" key="6">
    <source>
        <dbReference type="ARBA" id="ARBA00022989"/>
    </source>
</evidence>
<evidence type="ECO:0000256" key="11">
    <source>
        <dbReference type="SAM" id="MobiDB-lite"/>
    </source>
</evidence>
<evidence type="ECO:0000256" key="2">
    <source>
        <dbReference type="ARBA" id="ARBA00005751"/>
    </source>
</evidence>
<keyword evidence="6 9" id="KW-1133">Transmembrane helix</keyword>
<gene>
    <name evidence="9 12" type="primary">secY</name>
    <name evidence="12" type="ORF">E1I18_02580</name>
</gene>
<dbReference type="PIRSF" id="PIRSF004557">
    <property type="entry name" value="SecY"/>
    <property type="match status" value="1"/>
</dbReference>
<feature type="transmembrane region" description="Helical" evidence="9">
    <location>
        <begin position="172"/>
        <end position="193"/>
    </location>
</feature>
<feature type="transmembrane region" description="Helical" evidence="9">
    <location>
        <begin position="335"/>
        <end position="353"/>
    </location>
</feature>
<reference evidence="12 13" key="1">
    <citation type="submission" date="2019-03" db="EMBL/GenBank/DDBJ databases">
        <title>Characterization of a novel Mycoplasma cynos real-time PCR assay.</title>
        <authorList>
            <person name="Tallmadge R.L."/>
            <person name="Mitchell P.K."/>
            <person name="Goodman L."/>
        </authorList>
    </citation>
    <scope>NUCLEOTIDE SEQUENCE [LARGE SCALE GENOMIC DNA]</scope>
    <source>
        <strain evidence="12 13">1642</strain>
    </source>
</reference>
<comment type="subcellular location">
    <subcellularLocation>
        <location evidence="9">Cell membrane</location>
        <topology evidence="9">Multi-pass membrane protein</topology>
    </subcellularLocation>
    <subcellularLocation>
        <location evidence="1">Membrane</location>
        <topology evidence="1">Multi-pass membrane protein</topology>
    </subcellularLocation>
</comment>
<feature type="transmembrane region" description="Helical" evidence="9">
    <location>
        <begin position="295"/>
        <end position="315"/>
    </location>
</feature>
<dbReference type="RefSeq" id="WP_141484039.1">
    <property type="nucleotide sequence ID" value="NZ_SMDN01000008.1"/>
</dbReference>
<comment type="similarity">
    <text evidence="2 9 10">Belongs to the SecY/SEC61-alpha family.</text>
</comment>
<feature type="transmembrane region" description="Helical" evidence="9">
    <location>
        <begin position="36"/>
        <end position="57"/>
    </location>
</feature>
<accession>A0A507SMJ2</accession>
<feature type="transmembrane region" description="Helical" evidence="9">
    <location>
        <begin position="384"/>
        <end position="402"/>
    </location>
</feature>
<dbReference type="InterPro" id="IPR023201">
    <property type="entry name" value="SecY_dom_sf"/>
</dbReference>
<feature type="transmembrane region" description="Helical" evidence="9">
    <location>
        <begin position="408"/>
        <end position="435"/>
    </location>
</feature>
<evidence type="ECO:0000256" key="8">
    <source>
        <dbReference type="ARBA" id="ARBA00023136"/>
    </source>
</evidence>
<keyword evidence="3 9" id="KW-0813">Transport</keyword>